<accession>A0A3B0YXM9</accession>
<reference evidence="2" key="1">
    <citation type="submission" date="2018-06" db="EMBL/GenBank/DDBJ databases">
        <authorList>
            <person name="Zhirakovskaya E."/>
        </authorList>
    </citation>
    <scope>NUCLEOTIDE SEQUENCE</scope>
</reference>
<evidence type="ECO:0000256" key="1">
    <source>
        <dbReference type="SAM" id="MobiDB-lite"/>
    </source>
</evidence>
<feature type="compositionally biased region" description="Low complexity" evidence="1">
    <location>
        <begin position="86"/>
        <end position="100"/>
    </location>
</feature>
<feature type="compositionally biased region" description="Polar residues" evidence="1">
    <location>
        <begin position="74"/>
        <end position="83"/>
    </location>
</feature>
<sequence>MQQTNEVVNKPFQRGRHYAVLEVEKTDSPIEDNPETWYRYVVNDGNSTITGLRCGTKKQVTDYAKKFAKDLNERGTSSSSVWATRSAAKPQAKPSQAKSS</sequence>
<dbReference type="EMBL" id="UOFP01000031">
    <property type="protein sequence ID" value="VAW84181.1"/>
    <property type="molecule type" value="Genomic_DNA"/>
</dbReference>
<proteinExistence type="predicted"/>
<dbReference type="AlphaFoldDB" id="A0A3B0YXM9"/>
<name>A0A3B0YXM9_9ZZZZ</name>
<organism evidence="2">
    <name type="scientific">hydrothermal vent metagenome</name>
    <dbReference type="NCBI Taxonomy" id="652676"/>
    <lineage>
        <taxon>unclassified sequences</taxon>
        <taxon>metagenomes</taxon>
        <taxon>ecological metagenomes</taxon>
    </lineage>
</organism>
<protein>
    <submittedName>
        <fullName evidence="2">Uncharacterized protein</fullName>
    </submittedName>
</protein>
<evidence type="ECO:0000313" key="2">
    <source>
        <dbReference type="EMBL" id="VAW84181.1"/>
    </source>
</evidence>
<feature type="region of interest" description="Disordered" evidence="1">
    <location>
        <begin position="72"/>
        <end position="100"/>
    </location>
</feature>
<gene>
    <name evidence="2" type="ORF">MNBD_GAMMA18-1643</name>
</gene>